<name>A0A4R1L913_9BACT</name>
<keyword evidence="7 13" id="KW-0406">Ion transport</keyword>
<evidence type="ECO:0000256" key="15">
    <source>
        <dbReference type="SAM" id="Phobius"/>
    </source>
</evidence>
<dbReference type="InterPro" id="IPR050059">
    <property type="entry name" value="ATP_synthase_B_chain"/>
</dbReference>
<protein>
    <submittedName>
        <fullName evidence="16">F-type H+-transporting ATPase subunit b</fullName>
    </submittedName>
</protein>
<evidence type="ECO:0000256" key="5">
    <source>
        <dbReference type="ARBA" id="ARBA00022781"/>
    </source>
</evidence>
<dbReference type="AlphaFoldDB" id="A0A4R1L913"/>
<keyword evidence="4 13" id="KW-0812">Transmembrane</keyword>
<keyword evidence="17" id="KW-1185">Reference proteome</keyword>
<evidence type="ECO:0000256" key="4">
    <source>
        <dbReference type="ARBA" id="ARBA00022692"/>
    </source>
</evidence>
<keyword evidence="6 15" id="KW-1133">Transmembrane helix</keyword>
<feature type="transmembrane region" description="Helical" evidence="15">
    <location>
        <begin position="12"/>
        <end position="29"/>
    </location>
</feature>
<evidence type="ECO:0000256" key="11">
    <source>
        <dbReference type="ARBA" id="ARBA00025614"/>
    </source>
</evidence>
<dbReference type="GO" id="GO:0046961">
    <property type="term" value="F:proton-transporting ATPase activity, rotational mechanism"/>
    <property type="evidence" value="ECO:0007669"/>
    <property type="project" value="TreeGrafter"/>
</dbReference>
<dbReference type="GO" id="GO:0045259">
    <property type="term" value="C:proton-transporting ATP synthase complex"/>
    <property type="evidence" value="ECO:0007669"/>
    <property type="project" value="UniProtKB-KW"/>
</dbReference>
<evidence type="ECO:0000256" key="10">
    <source>
        <dbReference type="ARBA" id="ARBA00025198"/>
    </source>
</evidence>
<evidence type="ECO:0000256" key="9">
    <source>
        <dbReference type="ARBA" id="ARBA00023310"/>
    </source>
</evidence>
<keyword evidence="9" id="KW-0066">ATP synthesis</keyword>
<evidence type="ECO:0000313" key="16">
    <source>
        <dbReference type="EMBL" id="TCK73700.1"/>
    </source>
</evidence>
<dbReference type="RefSeq" id="WP_131993624.1">
    <property type="nucleotide sequence ID" value="NZ_SMGK01000002.1"/>
</dbReference>
<keyword evidence="14" id="KW-0175">Coiled coil</keyword>
<dbReference type="Pfam" id="PF00430">
    <property type="entry name" value="ATP-synt_B"/>
    <property type="match status" value="1"/>
</dbReference>
<organism evidence="16 17">
    <name type="scientific">Acidipila rosea</name>
    <dbReference type="NCBI Taxonomy" id="768535"/>
    <lineage>
        <taxon>Bacteria</taxon>
        <taxon>Pseudomonadati</taxon>
        <taxon>Acidobacteriota</taxon>
        <taxon>Terriglobia</taxon>
        <taxon>Terriglobales</taxon>
        <taxon>Acidobacteriaceae</taxon>
        <taxon>Acidipila</taxon>
    </lineage>
</organism>
<evidence type="ECO:0000313" key="17">
    <source>
        <dbReference type="Proteomes" id="UP000295210"/>
    </source>
</evidence>
<keyword evidence="8 15" id="KW-0472">Membrane</keyword>
<dbReference type="Proteomes" id="UP000295210">
    <property type="component" value="Unassembled WGS sequence"/>
</dbReference>
<dbReference type="GO" id="GO:0012505">
    <property type="term" value="C:endomembrane system"/>
    <property type="evidence" value="ECO:0007669"/>
    <property type="project" value="UniProtKB-SubCell"/>
</dbReference>
<gene>
    <name evidence="16" type="ORF">C7378_1313</name>
</gene>
<dbReference type="GO" id="GO:0015986">
    <property type="term" value="P:proton motive force-driven ATP synthesis"/>
    <property type="evidence" value="ECO:0007669"/>
    <property type="project" value="InterPro"/>
</dbReference>
<dbReference type="OrthoDB" id="122870at2"/>
<dbReference type="EMBL" id="SMGK01000002">
    <property type="protein sequence ID" value="TCK73700.1"/>
    <property type="molecule type" value="Genomic_DNA"/>
</dbReference>
<evidence type="ECO:0000256" key="8">
    <source>
        <dbReference type="ARBA" id="ARBA00023136"/>
    </source>
</evidence>
<keyword evidence="5 13" id="KW-0375">Hydrogen ion transport</keyword>
<evidence type="ECO:0000256" key="6">
    <source>
        <dbReference type="ARBA" id="ARBA00022989"/>
    </source>
</evidence>
<evidence type="ECO:0000256" key="12">
    <source>
        <dbReference type="ARBA" id="ARBA00037847"/>
    </source>
</evidence>
<comment type="function">
    <text evidence="11">Component of the F(0) channel, it forms part of the peripheral stalk, linking F(1) to F(0). The b'-subunit is a diverged and duplicated form of b found in plants and photosynthetic bacteria.</text>
</comment>
<keyword evidence="3 13" id="KW-0138">CF(0)</keyword>
<evidence type="ECO:0000256" key="14">
    <source>
        <dbReference type="SAM" id="Coils"/>
    </source>
</evidence>
<dbReference type="PANTHER" id="PTHR33445">
    <property type="entry name" value="ATP SYNTHASE SUBUNIT B', CHLOROPLASTIC"/>
    <property type="match status" value="1"/>
</dbReference>
<feature type="coiled-coil region" evidence="14">
    <location>
        <begin position="52"/>
        <end position="79"/>
    </location>
</feature>
<evidence type="ECO:0000256" key="7">
    <source>
        <dbReference type="ARBA" id="ARBA00023065"/>
    </source>
</evidence>
<evidence type="ECO:0000256" key="13">
    <source>
        <dbReference type="RuleBase" id="RU003848"/>
    </source>
</evidence>
<evidence type="ECO:0000256" key="2">
    <source>
        <dbReference type="ARBA" id="ARBA00022448"/>
    </source>
</evidence>
<evidence type="ECO:0000256" key="1">
    <source>
        <dbReference type="ARBA" id="ARBA00005513"/>
    </source>
</evidence>
<proteinExistence type="inferred from homology"/>
<reference evidence="16 17" key="1">
    <citation type="submission" date="2019-03" db="EMBL/GenBank/DDBJ databases">
        <title>Genomic Encyclopedia of Type Strains, Phase IV (KMG-IV): sequencing the most valuable type-strain genomes for metagenomic binning, comparative biology and taxonomic classification.</title>
        <authorList>
            <person name="Goeker M."/>
        </authorList>
    </citation>
    <scope>NUCLEOTIDE SEQUENCE [LARGE SCALE GENOMIC DNA]</scope>
    <source>
        <strain evidence="16 17">DSM 103428</strain>
    </source>
</reference>
<dbReference type="PANTHER" id="PTHR33445:SF2">
    <property type="entry name" value="ATP SYNTHASE SUBUNIT B', CHLOROPLASTIC"/>
    <property type="match status" value="1"/>
</dbReference>
<comment type="caution">
    <text evidence="16">The sequence shown here is derived from an EMBL/GenBank/DDBJ whole genome shotgun (WGS) entry which is preliminary data.</text>
</comment>
<accession>A0A4R1L913</accession>
<sequence length="155" mass="16737">MDEILRQLGQLVLGSVPTMVIFLVLVLAYRSLVAGPLARTLAERREHTQGAVEKAHAAIAAADAKSQEYEAKLRAARTAIFKQREHRLQQWSADRDSAVASARLASQERVKQAQAEIAAQAVDARKQIEGSTGELAGQILKAILPSGMAPAESTR</sequence>
<evidence type="ECO:0000256" key="3">
    <source>
        <dbReference type="ARBA" id="ARBA00022547"/>
    </source>
</evidence>
<comment type="subcellular location">
    <subcellularLocation>
        <location evidence="12">Endomembrane system</location>
        <topology evidence="12">Single-pass membrane protein</topology>
    </subcellularLocation>
</comment>
<dbReference type="InterPro" id="IPR002146">
    <property type="entry name" value="ATP_synth_b/b'su_bac/chlpt"/>
</dbReference>
<keyword evidence="2 13" id="KW-0813">Transport</keyword>
<comment type="similarity">
    <text evidence="1 13">Belongs to the ATPase B chain family.</text>
</comment>
<comment type="function">
    <text evidence="10">F(1)F(0) ATP synthase produces ATP from ADP in the presence of a proton or sodium gradient. F-type ATPases consist of two structural domains, F(1) containing the extramembraneous catalytic core and F(0) containing the membrane proton channel, linked together by a central stalk and a peripheral stalk. During catalysis, ATP synthesis in the catalytic domain of F(1) is coupled via a rotary mechanism of the central stalk subunits to proton translocation.</text>
</comment>